<feature type="region of interest" description="Disordered" evidence="1">
    <location>
        <begin position="1"/>
        <end position="24"/>
    </location>
</feature>
<comment type="caution">
    <text evidence="2">The sequence shown here is derived from an EMBL/GenBank/DDBJ whole genome shotgun (WGS) entry which is preliminary data.</text>
</comment>
<evidence type="ECO:0000256" key="1">
    <source>
        <dbReference type="SAM" id="MobiDB-lite"/>
    </source>
</evidence>
<reference evidence="2 3" key="1">
    <citation type="journal article" date="2017" name="Genome Biol. Evol.">
        <title>Phytophthora megakarya and P. palmivora, closely related causal agents of cacao black pod rot, underwent increases in genome sizes and gene numbers by different mechanisms.</title>
        <authorList>
            <person name="Ali S.S."/>
            <person name="Shao J."/>
            <person name="Lary D.J."/>
            <person name="Kronmiller B."/>
            <person name="Shen D."/>
            <person name="Strem M.D."/>
            <person name="Amoako-Attah I."/>
            <person name="Akrofi A.Y."/>
            <person name="Begoude B.A."/>
            <person name="Ten Hoopen G.M."/>
            <person name="Coulibaly K."/>
            <person name="Kebe B.I."/>
            <person name="Melnick R.L."/>
            <person name="Guiltinan M.J."/>
            <person name="Tyler B.M."/>
            <person name="Meinhardt L.W."/>
            <person name="Bailey B.A."/>
        </authorList>
    </citation>
    <scope>NUCLEOTIDE SEQUENCE [LARGE SCALE GENOMIC DNA]</scope>
    <source>
        <strain evidence="3">sbr112.9</strain>
    </source>
</reference>
<evidence type="ECO:0000313" key="3">
    <source>
        <dbReference type="Proteomes" id="UP000237271"/>
    </source>
</evidence>
<accession>A0A2P4XJQ4</accession>
<dbReference type="SUPFAM" id="SSF56672">
    <property type="entry name" value="DNA/RNA polymerases"/>
    <property type="match status" value="1"/>
</dbReference>
<sequence>MNVSAACVSSVVPHSESETPPARPVEEQCHVFDGVSGRQVKANAVHLEALPEQCDGTDTDADPSQGRVVEQHVGFALDLVDGYYQILMRESDIPLTALSTPNGMLW</sequence>
<proteinExistence type="predicted"/>
<keyword evidence="3" id="KW-1185">Reference proteome</keyword>
<dbReference type="OrthoDB" id="129198at2759"/>
<evidence type="ECO:0000313" key="2">
    <source>
        <dbReference type="EMBL" id="POM65791.1"/>
    </source>
</evidence>
<dbReference type="InterPro" id="IPR043502">
    <property type="entry name" value="DNA/RNA_pol_sf"/>
</dbReference>
<name>A0A2P4XJQ4_9STRA</name>
<protein>
    <submittedName>
        <fullName evidence="2">Pol protein</fullName>
    </submittedName>
</protein>
<dbReference type="AlphaFoldDB" id="A0A2P4XJQ4"/>
<organism evidence="2 3">
    <name type="scientific">Phytophthora palmivora</name>
    <dbReference type="NCBI Taxonomy" id="4796"/>
    <lineage>
        <taxon>Eukaryota</taxon>
        <taxon>Sar</taxon>
        <taxon>Stramenopiles</taxon>
        <taxon>Oomycota</taxon>
        <taxon>Peronosporomycetes</taxon>
        <taxon>Peronosporales</taxon>
        <taxon>Peronosporaceae</taxon>
        <taxon>Phytophthora</taxon>
    </lineage>
</organism>
<dbReference type="EMBL" id="NCKW01009912">
    <property type="protein sequence ID" value="POM65791.1"/>
    <property type="molecule type" value="Genomic_DNA"/>
</dbReference>
<dbReference type="Proteomes" id="UP000237271">
    <property type="component" value="Unassembled WGS sequence"/>
</dbReference>
<gene>
    <name evidence="2" type="ORF">PHPALM_18445</name>
</gene>